<dbReference type="EMBL" id="JBICCN010000327">
    <property type="protein sequence ID" value="KAL3077166.1"/>
    <property type="molecule type" value="Genomic_DNA"/>
</dbReference>
<feature type="region of interest" description="Disordered" evidence="1">
    <location>
        <begin position="109"/>
        <end position="130"/>
    </location>
</feature>
<evidence type="ECO:0000256" key="1">
    <source>
        <dbReference type="SAM" id="MobiDB-lite"/>
    </source>
</evidence>
<proteinExistence type="predicted"/>
<gene>
    <name evidence="2" type="ORF">niasHS_013155</name>
</gene>
<evidence type="ECO:0000313" key="2">
    <source>
        <dbReference type="EMBL" id="KAL3077166.1"/>
    </source>
</evidence>
<comment type="caution">
    <text evidence="2">The sequence shown here is derived from an EMBL/GenBank/DDBJ whole genome shotgun (WGS) entry which is preliminary data.</text>
</comment>
<reference evidence="2 3" key="1">
    <citation type="submission" date="2024-10" db="EMBL/GenBank/DDBJ databases">
        <authorList>
            <person name="Kim D."/>
        </authorList>
    </citation>
    <scope>NUCLEOTIDE SEQUENCE [LARGE SCALE GENOMIC DNA]</scope>
    <source>
        <strain evidence="2">Taebaek</strain>
    </source>
</reference>
<feature type="compositionally biased region" description="Basic and acidic residues" evidence="1">
    <location>
        <begin position="119"/>
        <end position="130"/>
    </location>
</feature>
<evidence type="ECO:0000313" key="3">
    <source>
        <dbReference type="Proteomes" id="UP001620645"/>
    </source>
</evidence>
<dbReference type="Proteomes" id="UP001620645">
    <property type="component" value="Unassembled WGS sequence"/>
</dbReference>
<sequence>MQIANAPIKMCLSRPIQLNALLIARVFLFYFAQISTVSTQQQQTIQAYPTLLLVPLPVYGPSFVGYDTRDECVDRRPDCAIFRHVCDHPDYQKYMYGCCSETCDPKCARRGESPSGETNKARDEARERRNEEAIRRKYLGDSEYFRPKRDWQQNEWAVTERPPFGREKRRKEIAEGAKWRDDDRWDRNDPWTLRRG</sequence>
<dbReference type="AlphaFoldDB" id="A0ABD2ID09"/>
<keyword evidence="3" id="KW-1185">Reference proteome</keyword>
<protein>
    <submittedName>
        <fullName evidence="2">Uncharacterized protein</fullName>
    </submittedName>
</protein>
<accession>A0ABD2ID09</accession>
<organism evidence="2 3">
    <name type="scientific">Heterodera schachtii</name>
    <name type="common">Sugarbeet cyst nematode worm</name>
    <name type="synonym">Tylenchus schachtii</name>
    <dbReference type="NCBI Taxonomy" id="97005"/>
    <lineage>
        <taxon>Eukaryota</taxon>
        <taxon>Metazoa</taxon>
        <taxon>Ecdysozoa</taxon>
        <taxon>Nematoda</taxon>
        <taxon>Chromadorea</taxon>
        <taxon>Rhabditida</taxon>
        <taxon>Tylenchina</taxon>
        <taxon>Tylenchomorpha</taxon>
        <taxon>Tylenchoidea</taxon>
        <taxon>Heteroderidae</taxon>
        <taxon>Heteroderinae</taxon>
        <taxon>Heterodera</taxon>
    </lineage>
</organism>
<name>A0ABD2ID09_HETSC</name>